<dbReference type="Pfam" id="PF04082">
    <property type="entry name" value="Fungal_trans"/>
    <property type="match status" value="1"/>
</dbReference>
<feature type="compositionally biased region" description="Polar residues" evidence="6">
    <location>
        <begin position="635"/>
        <end position="676"/>
    </location>
</feature>
<dbReference type="AlphaFoldDB" id="A0A420IP76"/>
<dbReference type="PANTHER" id="PTHR47338:SF5">
    <property type="entry name" value="ZN(II)2CYS6 TRANSCRIPTION FACTOR (EUROFUNG)"/>
    <property type="match status" value="1"/>
</dbReference>
<evidence type="ECO:0000256" key="4">
    <source>
        <dbReference type="ARBA" id="ARBA00023163"/>
    </source>
</evidence>
<evidence type="ECO:0000313" key="9">
    <source>
        <dbReference type="Proteomes" id="UP000285405"/>
    </source>
</evidence>
<dbReference type="GO" id="GO:0005634">
    <property type="term" value="C:nucleus"/>
    <property type="evidence" value="ECO:0007669"/>
    <property type="project" value="UniProtKB-SubCell"/>
</dbReference>
<gene>
    <name evidence="8" type="ORF">GcC1_072005</name>
</gene>
<name>A0A420IP76_9PEZI</name>
<dbReference type="GO" id="GO:0000981">
    <property type="term" value="F:DNA-binding transcription factor activity, RNA polymerase II-specific"/>
    <property type="evidence" value="ECO:0007669"/>
    <property type="project" value="InterPro"/>
</dbReference>
<dbReference type="SUPFAM" id="SSF57701">
    <property type="entry name" value="Zn2/Cys6 DNA-binding domain"/>
    <property type="match status" value="1"/>
</dbReference>
<dbReference type="EMBL" id="MCBR01007241">
    <property type="protein sequence ID" value="RKF76356.1"/>
    <property type="molecule type" value="Genomic_DNA"/>
</dbReference>
<keyword evidence="5" id="KW-0539">Nucleus</keyword>
<evidence type="ECO:0000256" key="6">
    <source>
        <dbReference type="SAM" id="MobiDB-lite"/>
    </source>
</evidence>
<keyword evidence="3" id="KW-0805">Transcription regulation</keyword>
<dbReference type="InterPro" id="IPR001138">
    <property type="entry name" value="Zn2Cys6_DnaBD"/>
</dbReference>
<keyword evidence="2" id="KW-0479">Metal-binding</keyword>
<dbReference type="Pfam" id="PF00172">
    <property type="entry name" value="Zn_clus"/>
    <property type="match status" value="1"/>
</dbReference>
<dbReference type="Proteomes" id="UP000285405">
    <property type="component" value="Unassembled WGS sequence"/>
</dbReference>
<dbReference type="PANTHER" id="PTHR47338">
    <property type="entry name" value="ZN(II)2CYS6 TRANSCRIPTION FACTOR (EUROFUNG)-RELATED"/>
    <property type="match status" value="1"/>
</dbReference>
<sequence>MRGALEEKKPHKMVRSSIACARCRRSKVKCVNNGPNSTCKSCAQSNRECTYPVAGSTPNPKRPEASTGAKNVGEMTDSKKRNRKVEESGRRVSQRVREDLLDSPILTRKVWDEIFELFKLHFSTEMPFLHPPTFRNRMRQAAVPRDPATLPADLEEGRVLLLGVLTLTARYHPGLASHHSPNAVNPLAASEFYAGPLASALGPTIRHLSRPSNENIQALLMLGLYEWSQTRGLSAWLYVGMAIRLAFSMGLAYIDDSGKQPSVDSRTPLPSTYPRDGAMEKEVRRRTLWSCFIMDRMLSAGRNRPTMISIDNLAVQLPCSDDQFLFVSNGPTSFLSLKWMIPNEQYISSQDEGVLSWYLRLVVIFGDLSEWVHAGGRKTETLPPWAETTGFYALRQRLKEFYDGLPPSLNFTEANLSAHIEKRNATTYASLHTLYCICVIVLNREYIPFVPLRCEKPMGPLDFPMYLTEKYEIPDGFWEVSAKEIMKATRDIIEIVRTCQDSNALPESPQIGYAIWHAAFVCVYILWFPKMDTEGYLVDQSCPEPTRVMKSKGLLILTQKLLGDLAPTLNMMKGYVKCIDKIHRFYFAVCRDYSIKFKRSDGLEIFKYYERDSKELGLLRENDHAFSETMDEQNRSIAISSDNGPPNLTGESMQGTESASQRQNGSWAPINAMSSSADEERSKFPLRGQYPYGISYLHQQAPSIPLTSNGDTNLNPTVTNSISYGSQMQNHTIYSSIAPQNTALSNVTHLNTTNDNYDQIFYKWIESLGSIGMNTGLDNFAQEVPMEQFTRNSSSQCGHQQMNFLQATWSAVGPITFEAELRGA</sequence>
<dbReference type="PROSITE" id="PS00463">
    <property type="entry name" value="ZN2_CY6_FUNGAL_1"/>
    <property type="match status" value="1"/>
</dbReference>
<dbReference type="InterPro" id="IPR050815">
    <property type="entry name" value="TF_fung"/>
</dbReference>
<evidence type="ECO:0000256" key="5">
    <source>
        <dbReference type="ARBA" id="ARBA00023242"/>
    </source>
</evidence>
<evidence type="ECO:0000256" key="2">
    <source>
        <dbReference type="ARBA" id="ARBA00022723"/>
    </source>
</evidence>
<dbReference type="CDD" id="cd12148">
    <property type="entry name" value="fungal_TF_MHR"/>
    <property type="match status" value="1"/>
</dbReference>
<evidence type="ECO:0000259" key="7">
    <source>
        <dbReference type="PROSITE" id="PS50048"/>
    </source>
</evidence>
<dbReference type="InterPro" id="IPR036864">
    <property type="entry name" value="Zn2-C6_fun-type_DNA-bd_sf"/>
</dbReference>
<protein>
    <submittedName>
        <fullName evidence="8">Putative transcriptional regulatory protein PB1A11.04c</fullName>
    </submittedName>
</protein>
<dbReference type="Gene3D" id="4.10.240.10">
    <property type="entry name" value="Zn(2)-C6 fungal-type DNA-binding domain"/>
    <property type="match status" value="1"/>
</dbReference>
<feature type="compositionally biased region" description="Basic and acidic residues" evidence="6">
    <location>
        <begin position="76"/>
        <end position="93"/>
    </location>
</feature>
<dbReference type="PROSITE" id="PS50048">
    <property type="entry name" value="ZN2_CY6_FUNGAL_2"/>
    <property type="match status" value="1"/>
</dbReference>
<dbReference type="InterPro" id="IPR007219">
    <property type="entry name" value="XnlR_reg_dom"/>
</dbReference>
<dbReference type="SMART" id="SM00906">
    <property type="entry name" value="Fungal_trans"/>
    <property type="match status" value="1"/>
</dbReference>
<dbReference type="GO" id="GO:0006351">
    <property type="term" value="P:DNA-templated transcription"/>
    <property type="evidence" value="ECO:0007669"/>
    <property type="project" value="InterPro"/>
</dbReference>
<evidence type="ECO:0000313" key="8">
    <source>
        <dbReference type="EMBL" id="RKF76356.1"/>
    </source>
</evidence>
<proteinExistence type="predicted"/>
<comment type="caution">
    <text evidence="8">The sequence shown here is derived from an EMBL/GenBank/DDBJ whole genome shotgun (WGS) entry which is preliminary data.</text>
</comment>
<evidence type="ECO:0000256" key="1">
    <source>
        <dbReference type="ARBA" id="ARBA00004123"/>
    </source>
</evidence>
<feature type="domain" description="Zn(2)-C6 fungal-type" evidence="7">
    <location>
        <begin position="19"/>
        <end position="51"/>
    </location>
</feature>
<dbReference type="GO" id="GO:0008270">
    <property type="term" value="F:zinc ion binding"/>
    <property type="evidence" value="ECO:0007669"/>
    <property type="project" value="InterPro"/>
</dbReference>
<dbReference type="CDD" id="cd00067">
    <property type="entry name" value="GAL4"/>
    <property type="match status" value="1"/>
</dbReference>
<feature type="region of interest" description="Disordered" evidence="6">
    <location>
        <begin position="629"/>
        <end position="682"/>
    </location>
</feature>
<dbReference type="GO" id="GO:0003677">
    <property type="term" value="F:DNA binding"/>
    <property type="evidence" value="ECO:0007669"/>
    <property type="project" value="InterPro"/>
</dbReference>
<keyword evidence="4" id="KW-0804">Transcription</keyword>
<dbReference type="SMART" id="SM00066">
    <property type="entry name" value="GAL4"/>
    <property type="match status" value="1"/>
</dbReference>
<accession>A0A420IP76</accession>
<evidence type="ECO:0000256" key="3">
    <source>
        <dbReference type="ARBA" id="ARBA00023015"/>
    </source>
</evidence>
<feature type="region of interest" description="Disordered" evidence="6">
    <location>
        <begin position="51"/>
        <end position="93"/>
    </location>
</feature>
<comment type="subcellular location">
    <subcellularLocation>
        <location evidence="1">Nucleus</location>
    </subcellularLocation>
</comment>
<organism evidence="8 9">
    <name type="scientific">Golovinomyces cichoracearum</name>
    <dbReference type="NCBI Taxonomy" id="62708"/>
    <lineage>
        <taxon>Eukaryota</taxon>
        <taxon>Fungi</taxon>
        <taxon>Dikarya</taxon>
        <taxon>Ascomycota</taxon>
        <taxon>Pezizomycotina</taxon>
        <taxon>Leotiomycetes</taxon>
        <taxon>Erysiphales</taxon>
        <taxon>Erysiphaceae</taxon>
        <taxon>Golovinomyces</taxon>
    </lineage>
</organism>
<reference evidence="8 9" key="1">
    <citation type="journal article" date="2018" name="BMC Genomics">
        <title>Comparative genome analyses reveal sequence features reflecting distinct modes of host-adaptation between dicot and monocot powdery mildew.</title>
        <authorList>
            <person name="Wu Y."/>
            <person name="Ma X."/>
            <person name="Pan Z."/>
            <person name="Kale S.D."/>
            <person name="Song Y."/>
            <person name="King H."/>
            <person name="Zhang Q."/>
            <person name="Presley C."/>
            <person name="Deng X."/>
            <person name="Wei C.I."/>
            <person name="Xiao S."/>
        </authorList>
    </citation>
    <scope>NUCLEOTIDE SEQUENCE [LARGE SCALE GENOMIC DNA]</scope>
    <source>
        <strain evidence="8">UCSC1</strain>
    </source>
</reference>
<dbReference type="OrthoDB" id="5370478at2759"/>